<dbReference type="EMBL" id="CAUYUJ010003224">
    <property type="protein sequence ID" value="CAK0804376.1"/>
    <property type="molecule type" value="Genomic_DNA"/>
</dbReference>
<feature type="compositionally biased region" description="Low complexity" evidence="1">
    <location>
        <begin position="83"/>
        <end position="93"/>
    </location>
</feature>
<feature type="compositionally biased region" description="Low complexity" evidence="1">
    <location>
        <begin position="441"/>
        <end position="458"/>
    </location>
</feature>
<organism evidence="2 3">
    <name type="scientific">Prorocentrum cordatum</name>
    <dbReference type="NCBI Taxonomy" id="2364126"/>
    <lineage>
        <taxon>Eukaryota</taxon>
        <taxon>Sar</taxon>
        <taxon>Alveolata</taxon>
        <taxon>Dinophyceae</taxon>
        <taxon>Prorocentrales</taxon>
        <taxon>Prorocentraceae</taxon>
        <taxon>Prorocentrum</taxon>
    </lineage>
</organism>
<evidence type="ECO:0000313" key="2">
    <source>
        <dbReference type="EMBL" id="CAK0804376.1"/>
    </source>
</evidence>
<keyword evidence="3" id="KW-1185">Reference proteome</keyword>
<feature type="compositionally biased region" description="Pro residues" evidence="1">
    <location>
        <begin position="94"/>
        <end position="104"/>
    </location>
</feature>
<gene>
    <name evidence="2" type="ORF">PCOR1329_LOCUS11197</name>
</gene>
<evidence type="ECO:0000256" key="1">
    <source>
        <dbReference type="SAM" id="MobiDB-lite"/>
    </source>
</evidence>
<dbReference type="Proteomes" id="UP001189429">
    <property type="component" value="Unassembled WGS sequence"/>
</dbReference>
<accession>A0ABN9QEK6</accession>
<comment type="caution">
    <text evidence="2">The sequence shown here is derived from an EMBL/GenBank/DDBJ whole genome shotgun (WGS) entry which is preliminary data.</text>
</comment>
<proteinExistence type="predicted"/>
<sequence length="458" mass="48370">MVQIPSDWLGRQVQVERSDCARYVAAAPPACCRPCPAILYAHPLAIRGRGRRSRTARSGATRRRKRQQELDAEVNSLPPAAGPPEAAQEQGSPAPLPAAAPPSGEPREPAGAAGGAPGPDGTEWDDEKRQQELDAEVNSLPPAAGPPEAAQEQGSPAAQAAQSQGLSTASAAVDKQADVIDGLPVLPGCYMRMPTGCPNHYKKTHLWRHDIKAEQRNMTGSQCQLRGFYWNEYCGVMDVKMMFIPQTDRGQEPKGVLEQQVRPRPVAEQSPSEGALEEQGTAVEQRPSDALQAQAPSQAATEQTPAAEQKPSEGAQEAQAPAAAQAPSQAATEQTPAAEQKPSEGAQEAQAPAAAQAPSQAATEQTPAAEQKPSEGAQEAQAPAAAQAPVAEQQPFGATEEREMPLFQERRPRPAGARPSPRRRTGPSARSSAGRREPRAARGPRPARAPGRASSCRT</sequence>
<feature type="compositionally biased region" description="Low complexity" evidence="1">
    <location>
        <begin position="146"/>
        <end position="172"/>
    </location>
</feature>
<feature type="region of interest" description="Disordered" evidence="1">
    <location>
        <begin position="250"/>
        <end position="458"/>
    </location>
</feature>
<feature type="compositionally biased region" description="Basic residues" evidence="1">
    <location>
        <begin position="48"/>
        <end position="66"/>
    </location>
</feature>
<name>A0ABN9QEK6_9DINO</name>
<evidence type="ECO:0000313" key="3">
    <source>
        <dbReference type="Proteomes" id="UP001189429"/>
    </source>
</evidence>
<reference evidence="2" key="1">
    <citation type="submission" date="2023-10" db="EMBL/GenBank/DDBJ databases">
        <authorList>
            <person name="Chen Y."/>
            <person name="Shah S."/>
            <person name="Dougan E. K."/>
            <person name="Thang M."/>
            <person name="Chan C."/>
        </authorList>
    </citation>
    <scope>NUCLEOTIDE SEQUENCE [LARGE SCALE GENOMIC DNA]</scope>
</reference>
<feature type="compositionally biased region" description="Low complexity" evidence="1">
    <location>
        <begin position="292"/>
        <end position="395"/>
    </location>
</feature>
<feature type="region of interest" description="Disordered" evidence="1">
    <location>
        <begin position="48"/>
        <end position="172"/>
    </location>
</feature>
<protein>
    <submittedName>
        <fullName evidence="2">Uncharacterized protein</fullName>
    </submittedName>
</protein>
<feature type="compositionally biased region" description="Basic and acidic residues" evidence="1">
    <location>
        <begin position="399"/>
        <end position="412"/>
    </location>
</feature>